<reference evidence="1 2" key="1">
    <citation type="journal article" date="2019" name="Int. J. Syst. Evol. Microbiol.">
        <title>The Global Catalogue of Microorganisms (GCM) 10K type strain sequencing project: providing services to taxonomists for standard genome sequencing and annotation.</title>
        <authorList>
            <consortium name="The Broad Institute Genomics Platform"/>
            <consortium name="The Broad Institute Genome Sequencing Center for Infectious Disease"/>
            <person name="Wu L."/>
            <person name="Ma J."/>
        </authorList>
    </citation>
    <scope>NUCLEOTIDE SEQUENCE [LARGE SCALE GENOMIC DNA]</scope>
    <source>
        <strain evidence="1 2">JCM 14917</strain>
    </source>
</reference>
<accession>A0ABN3AR52</accession>
<evidence type="ECO:0000313" key="2">
    <source>
        <dbReference type="Proteomes" id="UP001500974"/>
    </source>
</evidence>
<organism evidence="1 2">
    <name type="scientific">Arthrobacter parietis</name>
    <dbReference type="NCBI Taxonomy" id="271434"/>
    <lineage>
        <taxon>Bacteria</taxon>
        <taxon>Bacillati</taxon>
        <taxon>Actinomycetota</taxon>
        <taxon>Actinomycetes</taxon>
        <taxon>Micrococcales</taxon>
        <taxon>Micrococcaceae</taxon>
        <taxon>Arthrobacter</taxon>
    </lineage>
</organism>
<sequence length="83" mass="8709">MAPGTYTSLGSADKLRKPSLLAEAASFPRIAQQGGFLVAIDQQRQPMNASPVFGSISTAAAGCLSLIDPSKLDATERVVRYTP</sequence>
<protein>
    <submittedName>
        <fullName evidence="1">Uncharacterized protein</fullName>
    </submittedName>
</protein>
<evidence type="ECO:0000313" key="1">
    <source>
        <dbReference type="EMBL" id="GAA2173524.1"/>
    </source>
</evidence>
<keyword evidence="2" id="KW-1185">Reference proteome</keyword>
<name>A0ABN3AR52_9MICC</name>
<comment type="caution">
    <text evidence="1">The sequence shown here is derived from an EMBL/GenBank/DDBJ whole genome shotgun (WGS) entry which is preliminary data.</text>
</comment>
<dbReference type="EMBL" id="BAAAON010000001">
    <property type="protein sequence ID" value="GAA2173524.1"/>
    <property type="molecule type" value="Genomic_DNA"/>
</dbReference>
<dbReference type="Proteomes" id="UP001500974">
    <property type="component" value="Unassembled WGS sequence"/>
</dbReference>
<proteinExistence type="predicted"/>
<gene>
    <name evidence="1" type="ORF">GCM10009784_08170</name>
</gene>